<accession>E9GVA9</accession>
<dbReference type="OrthoDB" id="10634996at2759"/>
<name>E9GVA9_DAPPU</name>
<dbReference type="Proteomes" id="UP000000305">
    <property type="component" value="Unassembled WGS sequence"/>
</dbReference>
<sequence length="471" mass="53323">MLRSNAQHPTVKISENSPIKHLSELLCVVKKFPQFTFEGVPVPFIQESQSSQDFDNILHSTPIIHQNSSRTSFQDYTHSGNLGNENATTSKLLNSISPFDSGLDCDDVSSDNLVIASTSQQLSSVALDSELGSDHVPSDSDEEVNAQEIYSQIFPLSERNDKGYRQLDTKRYKVPSFFGTALTEKMKNAKTLLSENEYKAVYRTLADSIEIQTLHPHPESIRFVVDTTLARFPNLIIDKKDQTATNAIFYSKLKRIMEYKRRVAKQQFNSKGGRVKNVSSFDNQGPAAKKTRREVENDAEHATVAVIDVASYSENVKKLLQVCSTFGSPQSLKALYLLTFEGRRRQIFAKKFANVAEILKTACPVLNQTAYLQYEFELMKSNTKFNRLTFRLISFIGSSFPTWIGYYRIIYVDNVNGGADKVDGRIAFGEKLNLVRNLHTSSYLEQNLSNMKYHFKSDCFKLKIVPFKGEN</sequence>
<dbReference type="KEGG" id="dpx:DAPPUDRAFT_106889"/>
<protein>
    <submittedName>
        <fullName evidence="1">Uncharacterized protein</fullName>
    </submittedName>
</protein>
<gene>
    <name evidence="1" type="ORF">DAPPUDRAFT_106889</name>
</gene>
<dbReference type="InParanoid" id="E9GVA9"/>
<reference evidence="1 2" key="1">
    <citation type="journal article" date="2011" name="Science">
        <title>The ecoresponsive genome of Daphnia pulex.</title>
        <authorList>
            <person name="Colbourne J.K."/>
            <person name="Pfrender M.E."/>
            <person name="Gilbert D."/>
            <person name="Thomas W.K."/>
            <person name="Tucker A."/>
            <person name="Oakley T.H."/>
            <person name="Tokishita S."/>
            <person name="Aerts A."/>
            <person name="Arnold G.J."/>
            <person name="Basu M.K."/>
            <person name="Bauer D.J."/>
            <person name="Caceres C.E."/>
            <person name="Carmel L."/>
            <person name="Casola C."/>
            <person name="Choi J.H."/>
            <person name="Detter J.C."/>
            <person name="Dong Q."/>
            <person name="Dusheyko S."/>
            <person name="Eads B.D."/>
            <person name="Frohlich T."/>
            <person name="Geiler-Samerotte K.A."/>
            <person name="Gerlach D."/>
            <person name="Hatcher P."/>
            <person name="Jogdeo S."/>
            <person name="Krijgsveld J."/>
            <person name="Kriventseva E.V."/>
            <person name="Kultz D."/>
            <person name="Laforsch C."/>
            <person name="Lindquist E."/>
            <person name="Lopez J."/>
            <person name="Manak J.R."/>
            <person name="Muller J."/>
            <person name="Pangilinan J."/>
            <person name="Patwardhan R.P."/>
            <person name="Pitluck S."/>
            <person name="Pritham E.J."/>
            <person name="Rechtsteiner A."/>
            <person name="Rho M."/>
            <person name="Rogozin I.B."/>
            <person name="Sakarya O."/>
            <person name="Salamov A."/>
            <person name="Schaack S."/>
            <person name="Shapiro H."/>
            <person name="Shiga Y."/>
            <person name="Skalitzky C."/>
            <person name="Smith Z."/>
            <person name="Souvorov A."/>
            <person name="Sung W."/>
            <person name="Tang Z."/>
            <person name="Tsuchiya D."/>
            <person name="Tu H."/>
            <person name="Vos H."/>
            <person name="Wang M."/>
            <person name="Wolf Y.I."/>
            <person name="Yamagata H."/>
            <person name="Yamada T."/>
            <person name="Ye Y."/>
            <person name="Shaw J.R."/>
            <person name="Andrews J."/>
            <person name="Crease T.J."/>
            <person name="Tang H."/>
            <person name="Lucas S.M."/>
            <person name="Robertson H.M."/>
            <person name="Bork P."/>
            <person name="Koonin E.V."/>
            <person name="Zdobnov E.M."/>
            <person name="Grigoriev I.V."/>
            <person name="Lynch M."/>
            <person name="Boore J.L."/>
        </authorList>
    </citation>
    <scope>NUCLEOTIDE SEQUENCE [LARGE SCALE GENOMIC DNA]</scope>
</reference>
<dbReference type="HOGENOM" id="CLU_580407_0_0_1"/>
<evidence type="ECO:0000313" key="1">
    <source>
        <dbReference type="EMBL" id="EFX76625.1"/>
    </source>
</evidence>
<dbReference type="EMBL" id="GL732567">
    <property type="protein sequence ID" value="EFX76625.1"/>
    <property type="molecule type" value="Genomic_DNA"/>
</dbReference>
<evidence type="ECO:0000313" key="2">
    <source>
        <dbReference type="Proteomes" id="UP000000305"/>
    </source>
</evidence>
<dbReference type="AlphaFoldDB" id="E9GVA9"/>
<keyword evidence="2" id="KW-1185">Reference proteome</keyword>
<organism evidence="1 2">
    <name type="scientific">Daphnia pulex</name>
    <name type="common">Water flea</name>
    <dbReference type="NCBI Taxonomy" id="6669"/>
    <lineage>
        <taxon>Eukaryota</taxon>
        <taxon>Metazoa</taxon>
        <taxon>Ecdysozoa</taxon>
        <taxon>Arthropoda</taxon>
        <taxon>Crustacea</taxon>
        <taxon>Branchiopoda</taxon>
        <taxon>Diplostraca</taxon>
        <taxon>Cladocera</taxon>
        <taxon>Anomopoda</taxon>
        <taxon>Daphniidae</taxon>
        <taxon>Daphnia</taxon>
    </lineage>
</organism>
<proteinExistence type="predicted"/>